<feature type="transmembrane region" description="Helical" evidence="1">
    <location>
        <begin position="52"/>
        <end position="70"/>
    </location>
</feature>
<keyword evidence="1" id="KW-1133">Transmembrane helix</keyword>
<accession>A0A5J6VIM7</accession>
<name>A0A5J6VIM7_9VIRU</name>
<keyword evidence="1" id="KW-0812">Transmembrane</keyword>
<dbReference type="EMBL" id="MN448274">
    <property type="protein sequence ID" value="QFG73967.1"/>
    <property type="molecule type" value="Genomic_DNA"/>
</dbReference>
<keyword evidence="1" id="KW-0472">Membrane</keyword>
<sequence length="77" mass="9020">MYKTISMVSACFVFACLYYMVSTRNLGTPFSDSLTHKQKQIKKEQSTKRRNIFIQGLFVGGILIYIMNYMHNKKNQN</sequence>
<organism evidence="2">
    <name type="scientific">Megaviridae environmental sample</name>
    <dbReference type="NCBI Taxonomy" id="1737588"/>
    <lineage>
        <taxon>Viruses</taxon>
        <taxon>Varidnaviria</taxon>
        <taxon>Bamfordvirae</taxon>
        <taxon>Nucleocytoviricota</taxon>
        <taxon>Megaviricetes</taxon>
        <taxon>Imitervirales</taxon>
        <taxon>Mimiviridae</taxon>
        <taxon>environmental samples</taxon>
    </lineage>
</organism>
<evidence type="ECO:0000256" key="1">
    <source>
        <dbReference type="SAM" id="Phobius"/>
    </source>
</evidence>
<proteinExistence type="predicted"/>
<dbReference type="PROSITE" id="PS51257">
    <property type="entry name" value="PROKAR_LIPOPROTEIN"/>
    <property type="match status" value="1"/>
</dbReference>
<protein>
    <submittedName>
        <fullName evidence="2">Uncharacterized protein</fullName>
    </submittedName>
</protein>
<evidence type="ECO:0000313" key="2">
    <source>
        <dbReference type="EMBL" id="QFG73967.1"/>
    </source>
</evidence>
<reference evidence="2" key="1">
    <citation type="journal article" date="2019" name="Philos. Trans. R. Soc. Lond., B, Biol. Sci.">
        <title>Targeted metagenomic recovery of four divergent viruses reveals shared and distinctive characteristics of giant viruses of marine eukaryotes.</title>
        <authorList>
            <person name="Needham D.M."/>
            <person name="Poirier C."/>
            <person name="Hehenberger E."/>
            <person name="Jimenez V."/>
            <person name="Swalwell J.E."/>
            <person name="Santoro A.E."/>
            <person name="Worden A.Z."/>
        </authorList>
    </citation>
    <scope>NUCLEOTIDE SEQUENCE</scope>
    <source>
        <strain evidence="2">OPacV-662</strain>
    </source>
</reference>